<comment type="subcellular location">
    <subcellularLocation>
        <location evidence="1">Endoplasmic reticulum membrane</location>
        <topology evidence="1">Multi-pass membrane protein</topology>
    </subcellularLocation>
</comment>
<evidence type="ECO:0000256" key="7">
    <source>
        <dbReference type="ARBA" id="ARBA00022679"/>
    </source>
</evidence>
<dbReference type="Pfam" id="PF04922">
    <property type="entry name" value="DIE2_ALG10"/>
    <property type="match status" value="1"/>
</dbReference>
<keyword evidence="17" id="KW-1185">Reference proteome</keyword>
<evidence type="ECO:0000256" key="11">
    <source>
        <dbReference type="ARBA" id="ARBA00023136"/>
    </source>
</evidence>
<evidence type="ECO:0000256" key="12">
    <source>
        <dbReference type="ARBA" id="ARBA00032069"/>
    </source>
</evidence>
<dbReference type="InterPro" id="IPR016900">
    <property type="entry name" value="Alg10"/>
</dbReference>
<comment type="catalytic activity">
    <reaction evidence="14">
        <text>an alpha-D-Glc-(1-&gt;3)-alpha-D-Glc-(1-&gt;3)-alpha-D-Man-(1-&gt;2)-alpha-D-Man-(1-&gt;2)-alpha-D-Man-(1-&gt;3)-[alpha-D-Man-(1-&gt;2)-alpha-D-Man-(1-&gt;3)-[alpha-D-Man-(1-&gt;2)-alpha-D-Man-(1-&gt;6)]-alpha-D-Man-(1-&gt;6)]-beta-D-Man-(1-&gt;4)-beta-D-GlcNAc-(1-&gt;4)-alpha-D-GlcNAc-diphospho-di-trans,poly-cis-dolichol + a di-trans,poly-cis-dolichyl beta-D-glucosyl phosphate = a alpha-D-Glc-(1-&gt;2)-alpha-D-Glc-(1-&gt;3)-alpha-D-Glc-(1-&gt;3)-alpha-D-Man-(1-&gt;2)-alpha-D-Man-(1-&gt;2)-alpha-D-Man-(1-&gt;3)-[alpha-D-Man-(1-&gt;2)-alpha-D-Man-(1-&gt;3)-[alpha-D-Man-(1-&gt;2)-alpha-D-Man-(1-&gt;6)]-alpha-D-Man-(1-&gt;6)]-beta-D-Man-(1-&gt;4)-beta-D-GlcNAc-(1-&gt;4)-alpha-D-GlcNAc-diphospho-di-trans,poly-cis-dolichol + a di-trans,poly-cis-dolichyl phosphate + H(+)</text>
        <dbReference type="Rhea" id="RHEA:29543"/>
        <dbReference type="Rhea" id="RHEA-COMP:19498"/>
        <dbReference type="Rhea" id="RHEA-COMP:19502"/>
        <dbReference type="Rhea" id="RHEA-COMP:19512"/>
        <dbReference type="Rhea" id="RHEA-COMP:19522"/>
        <dbReference type="ChEBI" id="CHEBI:15378"/>
        <dbReference type="ChEBI" id="CHEBI:57525"/>
        <dbReference type="ChEBI" id="CHEBI:57683"/>
        <dbReference type="ChEBI" id="CHEBI:132522"/>
        <dbReference type="ChEBI" id="CHEBI:132523"/>
        <dbReference type="EC" id="2.4.1.256"/>
    </reaction>
    <physiologicalReaction direction="left-to-right" evidence="14">
        <dbReference type="Rhea" id="RHEA:29544"/>
    </physiologicalReaction>
</comment>
<evidence type="ECO:0000256" key="14">
    <source>
        <dbReference type="ARBA" id="ARBA00048064"/>
    </source>
</evidence>
<comment type="function">
    <text evidence="13">Dol-P-Glc:Glc(2)Man(9)GlcNAc(2)-PP-Dol alpha-1,2-glucosyltransferase that operates in the biosynthetic pathway of dolichol-linked oligosaccharides, the glycan precursors employed in protein asparagine (N)-glycosylation. The assembly of dolichol-linked oligosaccharides begins on the cytosolic side of the endoplasmic reticulum membrane and finishes in its lumen. The sequential addition of sugars to dolichol pyrophosphate produces dolichol-linked oligosaccharides containing fourteen sugars, including two GlcNAcs, nine mannoses and three glucoses. Once assembled, the oligosaccharide is transferred from the lipid to nascent proteins by oligosaccharyltransferases. In the lumen of the endoplasmic reticulum, adds the third and last glucose residue from dolichyl phosphate glucose (Dol-P-Glc) onto the lipid-linked oligosaccharide intermediate Glc(2)Man(9)GlcNAc(2)-PP-Dol to produce Glc(3)Man(9)GlcNAc(2)-PP-Dol.</text>
</comment>
<dbReference type="OrthoDB" id="4769at2759"/>
<dbReference type="Proteomes" id="UP000838763">
    <property type="component" value="Unassembled WGS sequence"/>
</dbReference>
<feature type="transmembrane region" description="Helical" evidence="15">
    <location>
        <begin position="336"/>
        <end position="359"/>
    </location>
</feature>
<evidence type="ECO:0000256" key="2">
    <source>
        <dbReference type="ARBA" id="ARBA00004922"/>
    </source>
</evidence>
<evidence type="ECO:0000313" key="16">
    <source>
        <dbReference type="EMBL" id="CAI4210937.1"/>
    </source>
</evidence>
<dbReference type="GO" id="GO:0006488">
    <property type="term" value="P:dolichol-linked oligosaccharide biosynthetic process"/>
    <property type="evidence" value="ECO:0007669"/>
    <property type="project" value="InterPro"/>
</dbReference>
<comment type="caution">
    <text evidence="16">The sequence shown here is derived from an EMBL/GenBank/DDBJ whole genome shotgun (WGS) entry which is preliminary data.</text>
</comment>
<protein>
    <recommendedName>
        <fullName evidence="5">Dol-P-Glc:Glc(2)Man(9)GlcNAc(2)-PP-Dol alpha-1,2-glucosyltransferase</fullName>
        <ecNumber evidence="4">2.4.1.256</ecNumber>
    </recommendedName>
    <alternativeName>
        <fullName evidence="12">Asparagine-linked glycosylation protein 10</fullName>
    </alternativeName>
</protein>
<reference evidence="16" key="1">
    <citation type="submission" date="2022-11" db="EMBL/GenBank/DDBJ databases">
        <authorList>
            <person name="Scott C."/>
            <person name="Bruce N."/>
        </authorList>
    </citation>
    <scope>NUCLEOTIDE SEQUENCE</scope>
</reference>
<keyword evidence="9" id="KW-0256">Endoplasmic reticulum</keyword>
<feature type="transmembrane region" description="Helical" evidence="15">
    <location>
        <begin position="380"/>
        <end position="399"/>
    </location>
</feature>
<dbReference type="PANTHER" id="PTHR12989">
    <property type="entry name" value="ALPHA-1,2-GLUCOSYLTRANSFERASE ALG10"/>
    <property type="match status" value="1"/>
</dbReference>
<evidence type="ECO:0000256" key="5">
    <source>
        <dbReference type="ARBA" id="ARBA00018512"/>
    </source>
</evidence>
<keyword evidence="7" id="KW-0808">Transferase</keyword>
<evidence type="ECO:0000256" key="10">
    <source>
        <dbReference type="ARBA" id="ARBA00022989"/>
    </source>
</evidence>
<dbReference type="GO" id="GO:0106073">
    <property type="term" value="F:dolichyl pyrophosphate Glc2Man9GlcNAc2 alpha-1,2-glucosyltransferase activity"/>
    <property type="evidence" value="ECO:0007669"/>
    <property type="project" value="UniProtKB-EC"/>
</dbReference>
<comment type="similarity">
    <text evidence="3">Belongs to the ALG10 glucosyltransferase family.</text>
</comment>
<proteinExistence type="inferred from homology"/>
<feature type="transmembrane region" description="Helical" evidence="15">
    <location>
        <begin position="255"/>
        <end position="277"/>
    </location>
</feature>
<keyword evidence="10 15" id="KW-1133">Transmembrane helix</keyword>
<dbReference type="EC" id="2.4.1.256" evidence="4"/>
<feature type="transmembrane region" description="Helical" evidence="15">
    <location>
        <begin position="526"/>
        <end position="546"/>
    </location>
</feature>
<evidence type="ECO:0000256" key="15">
    <source>
        <dbReference type="SAM" id="Phobius"/>
    </source>
</evidence>
<evidence type="ECO:0000256" key="6">
    <source>
        <dbReference type="ARBA" id="ARBA00022676"/>
    </source>
</evidence>
<organism evidence="16 17">
    <name type="scientific">Parascedosporium putredinis</name>
    <dbReference type="NCBI Taxonomy" id="1442378"/>
    <lineage>
        <taxon>Eukaryota</taxon>
        <taxon>Fungi</taxon>
        <taxon>Dikarya</taxon>
        <taxon>Ascomycota</taxon>
        <taxon>Pezizomycotina</taxon>
        <taxon>Sordariomycetes</taxon>
        <taxon>Hypocreomycetidae</taxon>
        <taxon>Microascales</taxon>
        <taxon>Microascaceae</taxon>
        <taxon>Parascedosporium</taxon>
    </lineage>
</organism>
<evidence type="ECO:0000256" key="1">
    <source>
        <dbReference type="ARBA" id="ARBA00004477"/>
    </source>
</evidence>
<feature type="transmembrane region" description="Helical" evidence="15">
    <location>
        <begin position="105"/>
        <end position="132"/>
    </location>
</feature>
<evidence type="ECO:0000256" key="3">
    <source>
        <dbReference type="ARBA" id="ARBA00010600"/>
    </source>
</evidence>
<evidence type="ECO:0000313" key="17">
    <source>
        <dbReference type="Proteomes" id="UP000838763"/>
    </source>
</evidence>
<evidence type="ECO:0000256" key="8">
    <source>
        <dbReference type="ARBA" id="ARBA00022692"/>
    </source>
</evidence>
<comment type="pathway">
    <text evidence="2">Protein modification; protein glycosylation.</text>
</comment>
<sequence>MASKDEIFHIPQAQRYCEGRWTEWDDKITTPPGLYAVSVFASRVKILGFQNACSARALRSVNVWCISLLGAVAALCRSRIEQSLANAASKTKAVSFYSLHSGFNIALFPVLFFFSGLYYTDVLSTLAVLVAYSNHLNRMNRRDNSLVSDVWTVVLGLFSLTMRQTNVFWVVVYMGGLEAVHALKTLSSHRVPSKAGPGSGIRNVEQVVQGYTQGAIHDLPSAGHGQMMFSSPLLAWVSRRDKSNHVATVHLAQMLYIWPLVAFFSTPLFPAVGIHLLDSVFGCKPSVQAPNVVFKSEAAVGTHAYTTGVEGASKTTSKRSKGAGKADLKPLAEPHLVVLFAGVSASIVKYNTIIHPFTLADNRHYMFYIFRYTIRRPGLFRFYLIVPYIASAVLAYTTLSLGDSGAEAAPSRFDNHPYALVSSTFVSKGDGKSPFKRGSLSNVTTLEDDEGSQLTIPTSNALLLLVATALSLITAPLVEPRYFIIPWVMWRLLVPAWSTRKYATCVRSVPLVNSVASVGTRFDLRLVFESLWFLAINIATMSIFLLKPYQWRAEDGTLLDEGRLQRAEAVGQAGAGLKTQLVKAEAIVAPYALDNAKFEVLLFSCGGPATDVPFVGTHDVPEALATAVAAPTSAARRNGNRDTASR</sequence>
<accession>A0A9P1M647</accession>
<dbReference type="PANTHER" id="PTHR12989:SF10">
    <property type="entry name" value="DOL-P-GLC:GLC(2)MAN(9)GLCNAC(2)-PP-DOL ALPHA-1,2-GLUCOSYLTRANSFERASE-RELATED"/>
    <property type="match status" value="1"/>
</dbReference>
<gene>
    <name evidence="16" type="ORF">PPNO1_LOCUS733</name>
</gene>
<dbReference type="AlphaFoldDB" id="A0A9P1M647"/>
<evidence type="ECO:0000256" key="13">
    <source>
        <dbReference type="ARBA" id="ARBA00044727"/>
    </source>
</evidence>
<dbReference type="EMBL" id="CALLCH030000001">
    <property type="protein sequence ID" value="CAI4210937.1"/>
    <property type="molecule type" value="Genomic_DNA"/>
</dbReference>
<keyword evidence="6" id="KW-0328">Glycosyltransferase</keyword>
<keyword evidence="8 15" id="KW-0812">Transmembrane</keyword>
<evidence type="ECO:0000256" key="9">
    <source>
        <dbReference type="ARBA" id="ARBA00022824"/>
    </source>
</evidence>
<evidence type="ECO:0000256" key="4">
    <source>
        <dbReference type="ARBA" id="ARBA00011967"/>
    </source>
</evidence>
<dbReference type="GO" id="GO:0005789">
    <property type="term" value="C:endoplasmic reticulum membrane"/>
    <property type="evidence" value="ECO:0007669"/>
    <property type="project" value="UniProtKB-SubCell"/>
</dbReference>
<keyword evidence="11 15" id="KW-0472">Membrane</keyword>
<name>A0A9P1M647_9PEZI</name>